<reference evidence="2" key="1">
    <citation type="submission" date="2020-02" db="EMBL/GenBank/DDBJ databases">
        <title>Draft genome sequence of Candidatus Afipia apatlaquensis IBT-C3, a potential strain for decolorization of textile dyes.</title>
        <authorList>
            <person name="Sanchez-Reyes A."/>
            <person name="Breton-Deval L."/>
            <person name="Mangelson H."/>
            <person name="Sanchez-Flores A."/>
        </authorList>
    </citation>
    <scope>NUCLEOTIDE SEQUENCE [LARGE SCALE GENOMIC DNA]</scope>
    <source>
        <strain evidence="2">IBT-C3</strain>
    </source>
</reference>
<accession>A0A7C9VGR8</accession>
<gene>
    <name evidence="2" type="ORF">G4V63_20160</name>
</gene>
<evidence type="ECO:0000256" key="1">
    <source>
        <dbReference type="SAM" id="MobiDB-lite"/>
    </source>
</evidence>
<evidence type="ECO:0000313" key="2">
    <source>
        <dbReference type="EMBL" id="NGX97427.1"/>
    </source>
</evidence>
<dbReference type="EMBL" id="JAAMRR010001033">
    <property type="protein sequence ID" value="NGX97427.1"/>
    <property type="molecule type" value="Genomic_DNA"/>
</dbReference>
<comment type="caution">
    <text evidence="2">The sequence shown here is derived from an EMBL/GenBank/DDBJ whole genome shotgun (WGS) entry which is preliminary data.</text>
</comment>
<dbReference type="Proteomes" id="UP000480266">
    <property type="component" value="Unassembled WGS sequence"/>
</dbReference>
<protein>
    <submittedName>
        <fullName evidence="2">Uncharacterized protein</fullName>
    </submittedName>
</protein>
<evidence type="ECO:0000313" key="3">
    <source>
        <dbReference type="Proteomes" id="UP000480266"/>
    </source>
</evidence>
<proteinExistence type="predicted"/>
<feature type="region of interest" description="Disordered" evidence="1">
    <location>
        <begin position="1"/>
        <end position="57"/>
    </location>
</feature>
<sequence length="57" mass="6060">MKLLKAAQQDVKHTVKSDNTSDSGRNSSNGLLQTAAWQEAMSPQNRSGDGLASIPFA</sequence>
<dbReference type="AlphaFoldDB" id="A0A7C9VGR8"/>
<name>A0A7C9VGR8_9BRAD</name>
<organism evidence="2 3">
    <name type="scientific">Candidatus Afipia apatlaquensis</name>
    <dbReference type="NCBI Taxonomy" id="2712852"/>
    <lineage>
        <taxon>Bacteria</taxon>
        <taxon>Pseudomonadati</taxon>
        <taxon>Pseudomonadota</taxon>
        <taxon>Alphaproteobacteria</taxon>
        <taxon>Hyphomicrobiales</taxon>
        <taxon>Nitrobacteraceae</taxon>
        <taxon>Afipia</taxon>
    </lineage>
</organism>
<feature type="compositionally biased region" description="Polar residues" evidence="1">
    <location>
        <begin position="17"/>
        <end position="47"/>
    </location>
</feature>
<keyword evidence="3" id="KW-1185">Reference proteome</keyword>